<accession>A0AAP0KJH2</accession>
<evidence type="ECO:0000313" key="2">
    <source>
        <dbReference type="EMBL" id="KAK9153676.1"/>
    </source>
</evidence>
<organism evidence="2 3">
    <name type="scientific">Stephania japonica</name>
    <dbReference type="NCBI Taxonomy" id="461633"/>
    <lineage>
        <taxon>Eukaryota</taxon>
        <taxon>Viridiplantae</taxon>
        <taxon>Streptophyta</taxon>
        <taxon>Embryophyta</taxon>
        <taxon>Tracheophyta</taxon>
        <taxon>Spermatophyta</taxon>
        <taxon>Magnoliopsida</taxon>
        <taxon>Ranunculales</taxon>
        <taxon>Menispermaceae</taxon>
        <taxon>Menispermoideae</taxon>
        <taxon>Cissampelideae</taxon>
        <taxon>Stephania</taxon>
    </lineage>
</organism>
<dbReference type="InterPro" id="IPR040374">
    <property type="entry name" value="BIC"/>
</dbReference>
<sequence length="155" mass="17849">MIRRRRRSDLRRRPRNPLTISSVINIAHEIQTNYQYNNDESSSLSPGRSTASIHDLDENAGGNNRGREKLMKRHRGEAAGRVPIPDIWEHEGLLKEWIDCSAFNASLAPPGLMSARAALMEEARRDQMDSVDHHHHHHDQYLRFRECKILGVNVL</sequence>
<reference evidence="2 3" key="1">
    <citation type="submission" date="2024-01" db="EMBL/GenBank/DDBJ databases">
        <title>Genome assemblies of Stephania.</title>
        <authorList>
            <person name="Yang L."/>
        </authorList>
    </citation>
    <scope>NUCLEOTIDE SEQUENCE [LARGE SCALE GENOMIC DNA]</scope>
    <source>
        <strain evidence="2">QJT</strain>
        <tissue evidence="2">Leaf</tissue>
    </source>
</reference>
<protein>
    <recommendedName>
        <fullName evidence="4">Protein BIC1</fullName>
    </recommendedName>
</protein>
<evidence type="ECO:0008006" key="4">
    <source>
        <dbReference type="Google" id="ProtNLM"/>
    </source>
</evidence>
<dbReference type="PANTHER" id="PTHR34207:SF16">
    <property type="match status" value="1"/>
</dbReference>
<dbReference type="EMBL" id="JBBNAE010000001">
    <property type="protein sequence ID" value="KAK9153676.1"/>
    <property type="molecule type" value="Genomic_DNA"/>
</dbReference>
<dbReference type="AlphaFoldDB" id="A0AAP0KJH2"/>
<dbReference type="CDD" id="cd22645">
    <property type="entry name" value="BIC1_CID"/>
    <property type="match status" value="1"/>
</dbReference>
<evidence type="ECO:0000256" key="1">
    <source>
        <dbReference type="SAM" id="MobiDB-lite"/>
    </source>
</evidence>
<name>A0AAP0KJH2_9MAGN</name>
<proteinExistence type="predicted"/>
<feature type="compositionally biased region" description="Polar residues" evidence="1">
    <location>
        <begin position="37"/>
        <end position="52"/>
    </location>
</feature>
<dbReference type="Proteomes" id="UP001417504">
    <property type="component" value="Unassembled WGS sequence"/>
</dbReference>
<evidence type="ECO:0000313" key="3">
    <source>
        <dbReference type="Proteomes" id="UP001417504"/>
    </source>
</evidence>
<comment type="caution">
    <text evidence="2">The sequence shown here is derived from an EMBL/GenBank/DDBJ whole genome shotgun (WGS) entry which is preliminary data.</text>
</comment>
<gene>
    <name evidence="2" type="ORF">Sjap_001156</name>
</gene>
<dbReference type="GO" id="GO:0009785">
    <property type="term" value="P:blue light signaling pathway"/>
    <property type="evidence" value="ECO:0007669"/>
    <property type="project" value="InterPro"/>
</dbReference>
<dbReference type="PANTHER" id="PTHR34207">
    <property type="entry name" value="PROTEIN BIC1"/>
    <property type="match status" value="1"/>
</dbReference>
<keyword evidence="3" id="KW-1185">Reference proteome</keyword>
<feature type="region of interest" description="Disordered" evidence="1">
    <location>
        <begin position="37"/>
        <end position="76"/>
    </location>
</feature>